<dbReference type="EMBL" id="FOKU01000013">
    <property type="protein sequence ID" value="SFC55089.1"/>
    <property type="molecule type" value="Genomic_DNA"/>
</dbReference>
<protein>
    <submittedName>
        <fullName evidence="3">Erythromycin esterase</fullName>
    </submittedName>
</protein>
<dbReference type="EMBL" id="FRAT01000004">
    <property type="protein sequence ID" value="SHK69942.1"/>
    <property type="molecule type" value="Genomic_DNA"/>
</dbReference>
<evidence type="ECO:0000313" key="2">
    <source>
        <dbReference type="EMBL" id="SFC55089.1"/>
    </source>
</evidence>
<evidence type="ECO:0000256" key="1">
    <source>
        <dbReference type="SAM" id="SignalP"/>
    </source>
</evidence>
<accession>A0A1M6UL51</accession>
<dbReference type="InterPro" id="IPR007815">
    <property type="entry name" value="Emycin_Estase"/>
</dbReference>
<comment type="caution">
    <text evidence="3">The sequence shown here is derived from an EMBL/GenBank/DDBJ whole genome shotgun (WGS) entry which is preliminary data.</text>
</comment>
<evidence type="ECO:0000313" key="4">
    <source>
        <dbReference type="Proteomes" id="UP000184031"/>
    </source>
</evidence>
<keyword evidence="5" id="KW-1185">Reference proteome</keyword>
<gene>
    <name evidence="2" type="ORF">SAMN04487891_11397</name>
    <name evidence="3" type="ORF">SAMN05216293_1669</name>
</gene>
<sequence length="386" mass="45033">MIKYSFFLHSVLRCLLFLTFFNLQGQIDPNIYKFDSGEGLSDDVKKIIRDNVKDKSVVFIGESVHYSGSDFLAKTKVVEYLVKELQFTDIAFESDFFGLFFDHSKLNIFPHWSKSVQCQKLFDIVEKENVNLWGFDNQLHSKYSANHFDAKLKEFLKSHGILVEDRFLELTGKVAKNYYNTKEVLTKTDVEYVHKNLEILLNNDKVKDDLLWYQILDSFRSALLIYTTHYSLSKAVPIRDAQMAKNLNFITKRLENRKVIVWLANAHMSNCNEKFMKGKTMGFQYARMNPNSSYSIAVGSLILPPRTEKDIIKAHRDRGSLVHFLPALNENFFIDVIEIRKKRPEIANAVYNDNDIFNLNNSKAKWFQHFDAIIFVTNGEEIKRID</sequence>
<dbReference type="GO" id="GO:0046677">
    <property type="term" value="P:response to antibiotic"/>
    <property type="evidence" value="ECO:0007669"/>
    <property type="project" value="InterPro"/>
</dbReference>
<feature type="chain" id="PRO_5009921393" evidence="1">
    <location>
        <begin position="26"/>
        <end position="386"/>
    </location>
</feature>
<dbReference type="Pfam" id="PF05139">
    <property type="entry name" value="Erythro_esteras"/>
    <property type="match status" value="1"/>
</dbReference>
<dbReference type="Gene3D" id="3.40.1660.10">
    <property type="entry name" value="EreA-like (biosynthetic domain)"/>
    <property type="match status" value="2"/>
</dbReference>
<dbReference type="SUPFAM" id="SSF159501">
    <property type="entry name" value="EreA/ChaN-like"/>
    <property type="match status" value="1"/>
</dbReference>
<proteinExistence type="predicted"/>
<keyword evidence="1" id="KW-0732">Signal</keyword>
<name>A0A1M6UL51_9FLAO</name>
<dbReference type="AlphaFoldDB" id="A0A1M6UL51"/>
<organism evidence="3 4">
    <name type="scientific">Flagellimonas taeanensis</name>
    <dbReference type="NCBI Taxonomy" id="1005926"/>
    <lineage>
        <taxon>Bacteria</taxon>
        <taxon>Pseudomonadati</taxon>
        <taxon>Bacteroidota</taxon>
        <taxon>Flavobacteriia</taxon>
        <taxon>Flavobacteriales</taxon>
        <taxon>Flavobacteriaceae</taxon>
        <taxon>Flagellimonas</taxon>
    </lineage>
</organism>
<evidence type="ECO:0000313" key="5">
    <source>
        <dbReference type="Proteomes" id="UP000198940"/>
    </source>
</evidence>
<evidence type="ECO:0000313" key="3">
    <source>
        <dbReference type="EMBL" id="SHK69942.1"/>
    </source>
</evidence>
<dbReference type="Proteomes" id="UP000184031">
    <property type="component" value="Unassembled WGS sequence"/>
</dbReference>
<dbReference type="Proteomes" id="UP000198940">
    <property type="component" value="Unassembled WGS sequence"/>
</dbReference>
<feature type="signal peptide" evidence="1">
    <location>
        <begin position="1"/>
        <end position="25"/>
    </location>
</feature>
<reference evidence="3 4" key="1">
    <citation type="submission" date="2016-11" db="EMBL/GenBank/DDBJ databases">
        <authorList>
            <person name="Varghese N."/>
            <person name="Submissions S."/>
        </authorList>
    </citation>
    <scope>NUCLEOTIDE SEQUENCE [LARGE SCALE GENOMIC DNA]</scope>
    <source>
        <strain evidence="3 4">CGMCC 1.12174</strain>
        <strain evidence="2 5">DSM 26351</strain>
    </source>
</reference>
<dbReference type="RefSeq" id="WP_083569616.1">
    <property type="nucleotide sequence ID" value="NZ_FOKU01000013.1"/>
</dbReference>
<dbReference type="OrthoDB" id="9810066at2"/>